<evidence type="ECO:0000313" key="2">
    <source>
        <dbReference type="Proteomes" id="UP000094455"/>
    </source>
</evidence>
<dbReference type="Proteomes" id="UP000094455">
    <property type="component" value="Unassembled WGS sequence"/>
</dbReference>
<gene>
    <name evidence="1" type="ORF">PICMEDRAFT_101890</name>
</gene>
<sequence>MGKTSNGPWLTIWCCDTKSAREICREGWKLSSALAVGAPLKCAVLFPEDGLLILVTGAAADARIDNTAWGHPVLALHWVQKREANLNLNLLPLSLPPSSPSRSAFSRTANLSVPLAASPREE</sequence>
<proteinExistence type="predicted"/>
<accession>A0A1E3NTX8</accession>
<organism evidence="1 2">
    <name type="scientific">Pichia membranifaciens NRRL Y-2026</name>
    <dbReference type="NCBI Taxonomy" id="763406"/>
    <lineage>
        <taxon>Eukaryota</taxon>
        <taxon>Fungi</taxon>
        <taxon>Dikarya</taxon>
        <taxon>Ascomycota</taxon>
        <taxon>Saccharomycotina</taxon>
        <taxon>Pichiomycetes</taxon>
        <taxon>Pichiales</taxon>
        <taxon>Pichiaceae</taxon>
        <taxon>Pichia</taxon>
    </lineage>
</organism>
<dbReference type="RefSeq" id="XP_019020559.1">
    <property type="nucleotide sequence ID" value="XM_019159645.1"/>
</dbReference>
<dbReference type="EMBL" id="KV454001">
    <property type="protein sequence ID" value="ODQ49446.1"/>
    <property type="molecule type" value="Genomic_DNA"/>
</dbReference>
<dbReference type="GeneID" id="30176332"/>
<keyword evidence="2" id="KW-1185">Reference proteome</keyword>
<name>A0A1E3NTX8_9ASCO</name>
<protein>
    <submittedName>
        <fullName evidence="1">Uncharacterized protein</fullName>
    </submittedName>
</protein>
<dbReference type="AlphaFoldDB" id="A0A1E3NTX8"/>
<evidence type="ECO:0000313" key="1">
    <source>
        <dbReference type="EMBL" id="ODQ49446.1"/>
    </source>
</evidence>
<reference evidence="1 2" key="1">
    <citation type="journal article" date="2016" name="Proc. Natl. Acad. Sci. U.S.A.">
        <title>Comparative genomics of biotechnologically important yeasts.</title>
        <authorList>
            <person name="Riley R."/>
            <person name="Haridas S."/>
            <person name="Wolfe K.H."/>
            <person name="Lopes M.R."/>
            <person name="Hittinger C.T."/>
            <person name="Goeker M."/>
            <person name="Salamov A.A."/>
            <person name="Wisecaver J.H."/>
            <person name="Long T.M."/>
            <person name="Calvey C.H."/>
            <person name="Aerts A.L."/>
            <person name="Barry K.W."/>
            <person name="Choi C."/>
            <person name="Clum A."/>
            <person name="Coughlan A.Y."/>
            <person name="Deshpande S."/>
            <person name="Douglass A.P."/>
            <person name="Hanson S.J."/>
            <person name="Klenk H.-P."/>
            <person name="LaButti K.M."/>
            <person name="Lapidus A."/>
            <person name="Lindquist E.A."/>
            <person name="Lipzen A.M."/>
            <person name="Meier-Kolthoff J.P."/>
            <person name="Ohm R.A."/>
            <person name="Otillar R.P."/>
            <person name="Pangilinan J.L."/>
            <person name="Peng Y."/>
            <person name="Rokas A."/>
            <person name="Rosa C.A."/>
            <person name="Scheuner C."/>
            <person name="Sibirny A.A."/>
            <person name="Slot J.C."/>
            <person name="Stielow J.B."/>
            <person name="Sun H."/>
            <person name="Kurtzman C.P."/>
            <person name="Blackwell M."/>
            <person name="Grigoriev I.V."/>
            <person name="Jeffries T.W."/>
        </authorList>
    </citation>
    <scope>NUCLEOTIDE SEQUENCE [LARGE SCALE GENOMIC DNA]</scope>
    <source>
        <strain evidence="1 2">NRRL Y-2026</strain>
    </source>
</reference>